<dbReference type="Proteomes" id="UP001430953">
    <property type="component" value="Unassembled WGS sequence"/>
</dbReference>
<proteinExistence type="predicted"/>
<protein>
    <submittedName>
        <fullName evidence="2">Uncharacterized protein</fullName>
    </submittedName>
</protein>
<dbReference type="EMBL" id="JADYXP020000022">
    <property type="protein sequence ID" value="KAL0102638.1"/>
    <property type="molecule type" value="Genomic_DNA"/>
</dbReference>
<comment type="caution">
    <text evidence="2">The sequence shown here is derived from an EMBL/GenBank/DDBJ whole genome shotgun (WGS) entry which is preliminary data.</text>
</comment>
<dbReference type="AlphaFoldDB" id="A0AAW2EIR1"/>
<keyword evidence="3" id="KW-1185">Reference proteome</keyword>
<name>A0AAW2EIR1_9HYME</name>
<sequence length="95" mass="10387">MKGRVISRPPERGRCSLQEGGWVGGRGRYVEDPRSEVGARERKRQRVVASSSSDHAATSVPGSRDRSAPQRPTTACPVIANQYANERFHAAARAK</sequence>
<accession>A0AAW2EIR1</accession>
<evidence type="ECO:0000313" key="3">
    <source>
        <dbReference type="Proteomes" id="UP001430953"/>
    </source>
</evidence>
<organism evidence="2 3">
    <name type="scientific">Cardiocondyla obscurior</name>
    <dbReference type="NCBI Taxonomy" id="286306"/>
    <lineage>
        <taxon>Eukaryota</taxon>
        <taxon>Metazoa</taxon>
        <taxon>Ecdysozoa</taxon>
        <taxon>Arthropoda</taxon>
        <taxon>Hexapoda</taxon>
        <taxon>Insecta</taxon>
        <taxon>Pterygota</taxon>
        <taxon>Neoptera</taxon>
        <taxon>Endopterygota</taxon>
        <taxon>Hymenoptera</taxon>
        <taxon>Apocrita</taxon>
        <taxon>Aculeata</taxon>
        <taxon>Formicoidea</taxon>
        <taxon>Formicidae</taxon>
        <taxon>Myrmicinae</taxon>
        <taxon>Cardiocondyla</taxon>
    </lineage>
</organism>
<feature type="compositionally biased region" description="Basic and acidic residues" evidence="1">
    <location>
        <begin position="28"/>
        <end position="40"/>
    </location>
</feature>
<evidence type="ECO:0000313" key="2">
    <source>
        <dbReference type="EMBL" id="KAL0102638.1"/>
    </source>
</evidence>
<reference evidence="2 3" key="1">
    <citation type="submission" date="2023-03" db="EMBL/GenBank/DDBJ databases">
        <title>High recombination rates correlate with genetic variation in Cardiocondyla obscurior ants.</title>
        <authorList>
            <person name="Errbii M."/>
        </authorList>
    </citation>
    <scope>NUCLEOTIDE SEQUENCE [LARGE SCALE GENOMIC DNA]</scope>
    <source>
        <strain evidence="2">Alpha-2009</strain>
        <tissue evidence="2">Whole body</tissue>
    </source>
</reference>
<evidence type="ECO:0000256" key="1">
    <source>
        <dbReference type="SAM" id="MobiDB-lite"/>
    </source>
</evidence>
<feature type="region of interest" description="Disordered" evidence="1">
    <location>
        <begin position="1"/>
        <end position="74"/>
    </location>
</feature>
<gene>
    <name evidence="2" type="ORF">PUN28_018135</name>
</gene>